<sequence length="106" mass="12460">MVLGYERVDRISPTYIPERWCKNDIVNRRHMSIKSSYDAPVLQPRTKRYNDKLDAEMKEFKAKLKENPTMIYEDGSLSEVNDLQSPTHVRSRGWSKKRLGSNSDKK</sequence>
<feature type="region of interest" description="Disordered" evidence="1">
    <location>
        <begin position="82"/>
        <end position="106"/>
    </location>
</feature>
<proteinExistence type="predicted"/>
<organism evidence="2 3">
    <name type="scientific">Stylosanthes scabra</name>
    <dbReference type="NCBI Taxonomy" id="79078"/>
    <lineage>
        <taxon>Eukaryota</taxon>
        <taxon>Viridiplantae</taxon>
        <taxon>Streptophyta</taxon>
        <taxon>Embryophyta</taxon>
        <taxon>Tracheophyta</taxon>
        <taxon>Spermatophyta</taxon>
        <taxon>Magnoliopsida</taxon>
        <taxon>eudicotyledons</taxon>
        <taxon>Gunneridae</taxon>
        <taxon>Pentapetalae</taxon>
        <taxon>rosids</taxon>
        <taxon>fabids</taxon>
        <taxon>Fabales</taxon>
        <taxon>Fabaceae</taxon>
        <taxon>Papilionoideae</taxon>
        <taxon>50 kb inversion clade</taxon>
        <taxon>dalbergioids sensu lato</taxon>
        <taxon>Dalbergieae</taxon>
        <taxon>Pterocarpus clade</taxon>
        <taxon>Stylosanthes</taxon>
    </lineage>
</organism>
<keyword evidence="3" id="KW-1185">Reference proteome</keyword>
<name>A0ABU6UFK3_9FABA</name>
<accession>A0ABU6UFK3</accession>
<dbReference type="Proteomes" id="UP001341840">
    <property type="component" value="Unassembled WGS sequence"/>
</dbReference>
<evidence type="ECO:0000313" key="2">
    <source>
        <dbReference type="EMBL" id="MED6158873.1"/>
    </source>
</evidence>
<evidence type="ECO:0000256" key="1">
    <source>
        <dbReference type="SAM" id="MobiDB-lite"/>
    </source>
</evidence>
<feature type="compositionally biased region" description="Basic residues" evidence="1">
    <location>
        <begin position="89"/>
        <end position="99"/>
    </location>
</feature>
<comment type="caution">
    <text evidence="2">The sequence shown here is derived from an EMBL/GenBank/DDBJ whole genome shotgun (WGS) entry which is preliminary data.</text>
</comment>
<gene>
    <name evidence="2" type="ORF">PIB30_037049</name>
</gene>
<evidence type="ECO:0000313" key="3">
    <source>
        <dbReference type="Proteomes" id="UP001341840"/>
    </source>
</evidence>
<protein>
    <submittedName>
        <fullName evidence="2">Uncharacterized protein</fullName>
    </submittedName>
</protein>
<dbReference type="EMBL" id="JASCZI010121013">
    <property type="protein sequence ID" value="MED6158873.1"/>
    <property type="molecule type" value="Genomic_DNA"/>
</dbReference>
<reference evidence="2 3" key="1">
    <citation type="journal article" date="2023" name="Plants (Basel)">
        <title>Bridging the Gap: Combining Genomics and Transcriptomics Approaches to Understand Stylosanthes scabra, an Orphan Legume from the Brazilian Caatinga.</title>
        <authorList>
            <person name="Ferreira-Neto J.R.C."/>
            <person name="da Silva M.D."/>
            <person name="Binneck E."/>
            <person name="de Melo N.F."/>
            <person name="da Silva R.H."/>
            <person name="de Melo A.L.T.M."/>
            <person name="Pandolfi V."/>
            <person name="Bustamante F.O."/>
            <person name="Brasileiro-Vidal A.C."/>
            <person name="Benko-Iseppon A.M."/>
        </authorList>
    </citation>
    <scope>NUCLEOTIDE SEQUENCE [LARGE SCALE GENOMIC DNA]</scope>
    <source>
        <tissue evidence="2">Leaves</tissue>
    </source>
</reference>